<evidence type="ECO:0000313" key="4">
    <source>
        <dbReference type="Proteomes" id="UP000006753"/>
    </source>
</evidence>
<sequence length="369" mass="39421">MPTENSITRLLFAILSQKCLKDIDWNKVARDPLLCQEITNGHAARMRYSRFKKQMDAASGIVPAPSTPRKPRKSRVEKNRSPPKKESPKQLKHFRDEERGTKRERDAGSEERSDRAGTTESDVDGSLGLDSSPGMALGLGTGAMELSMELDMGMDMGMGMGMGMGMEMGMGDMPTTVKRERKPSYATLHLHGQLQQQISHHPQQHHHHHPSSSSVSNPNANSTLPNTPPRMCIEQSPSRRGSFAPAGDMADGLLTGFGHGIPGGASATTTLHEQLGPAGNMYEPLILGSGAAYNGHVAPGPETYVVDLQTAGAAAAHGGPYGMPAHAYDGFGWAGEEILRGEGEGEGGRRRHGNGREYSGDGDGGGCEC</sequence>
<gene>
    <name evidence="3" type="ORF">MBM_05514</name>
</gene>
<feature type="region of interest" description="Disordered" evidence="1">
    <location>
        <begin position="56"/>
        <end position="136"/>
    </location>
</feature>
<dbReference type="InterPro" id="IPR054505">
    <property type="entry name" value="Myb_DNA-bind_8"/>
</dbReference>
<keyword evidence="4" id="KW-1185">Reference proteome</keyword>
<feature type="compositionally biased region" description="Polar residues" evidence="1">
    <location>
        <begin position="215"/>
        <end position="225"/>
    </location>
</feature>
<dbReference type="OrthoDB" id="3944408at2759"/>
<dbReference type="eggNOG" id="ENOG502QU1R">
    <property type="taxonomic scope" value="Eukaryota"/>
</dbReference>
<proteinExistence type="predicted"/>
<protein>
    <recommendedName>
        <fullName evidence="2">Myb-like DNA-binding domain-containing protein</fullName>
    </recommendedName>
</protein>
<feature type="region of interest" description="Disordered" evidence="1">
    <location>
        <begin position="194"/>
        <end position="247"/>
    </location>
</feature>
<organism evidence="3 4">
    <name type="scientific">Marssonina brunnea f. sp. multigermtubi (strain MB_m1)</name>
    <name type="common">Marssonina leaf spot fungus</name>
    <dbReference type="NCBI Taxonomy" id="1072389"/>
    <lineage>
        <taxon>Eukaryota</taxon>
        <taxon>Fungi</taxon>
        <taxon>Dikarya</taxon>
        <taxon>Ascomycota</taxon>
        <taxon>Pezizomycotina</taxon>
        <taxon>Leotiomycetes</taxon>
        <taxon>Helotiales</taxon>
        <taxon>Drepanopezizaceae</taxon>
        <taxon>Drepanopeziza</taxon>
    </lineage>
</organism>
<dbReference type="InParanoid" id="K1WFK1"/>
<evidence type="ECO:0000313" key="3">
    <source>
        <dbReference type="EMBL" id="EKD16220.1"/>
    </source>
</evidence>
<dbReference type="Proteomes" id="UP000006753">
    <property type="component" value="Unassembled WGS sequence"/>
</dbReference>
<dbReference type="GeneID" id="18761449"/>
<dbReference type="HOGENOM" id="CLU_750231_0_0_1"/>
<feature type="compositionally biased region" description="Basic and acidic residues" evidence="1">
    <location>
        <begin position="74"/>
        <end position="117"/>
    </location>
</feature>
<reference evidence="3 4" key="1">
    <citation type="journal article" date="2012" name="BMC Genomics">
        <title>Sequencing the genome of Marssonina brunnea reveals fungus-poplar co-evolution.</title>
        <authorList>
            <person name="Zhu S."/>
            <person name="Cao Y.-Z."/>
            <person name="Jiang C."/>
            <person name="Tan B.-Y."/>
            <person name="Wang Z."/>
            <person name="Feng S."/>
            <person name="Zhang L."/>
            <person name="Su X.-H."/>
            <person name="Brejova B."/>
            <person name="Vinar T."/>
            <person name="Xu M."/>
            <person name="Wang M.-X."/>
            <person name="Zhang S.-G."/>
            <person name="Huang M.-R."/>
            <person name="Wu R."/>
            <person name="Zhou Y."/>
        </authorList>
    </citation>
    <scope>NUCLEOTIDE SEQUENCE [LARGE SCALE GENOMIC DNA]</scope>
    <source>
        <strain evidence="3 4">MB_m1</strain>
    </source>
</reference>
<feature type="compositionally biased region" description="Basic and acidic residues" evidence="1">
    <location>
        <begin position="342"/>
        <end position="359"/>
    </location>
</feature>
<name>K1WFK1_MARBU</name>
<evidence type="ECO:0000256" key="1">
    <source>
        <dbReference type="SAM" id="MobiDB-lite"/>
    </source>
</evidence>
<feature type="domain" description="Myb-like DNA-binding" evidence="2">
    <location>
        <begin position="9"/>
        <end position="56"/>
    </location>
</feature>
<dbReference type="EMBL" id="JH921439">
    <property type="protein sequence ID" value="EKD16220.1"/>
    <property type="molecule type" value="Genomic_DNA"/>
</dbReference>
<accession>K1WFK1</accession>
<dbReference type="AlphaFoldDB" id="K1WFK1"/>
<feature type="region of interest" description="Disordered" evidence="1">
    <location>
        <begin position="342"/>
        <end position="369"/>
    </location>
</feature>
<dbReference type="STRING" id="1072389.K1WFK1"/>
<evidence type="ECO:0000259" key="2">
    <source>
        <dbReference type="Pfam" id="PF22980"/>
    </source>
</evidence>
<dbReference type="KEGG" id="mbe:MBM_05514"/>
<dbReference type="Pfam" id="PF22980">
    <property type="entry name" value="Myb_DNA-bind_8"/>
    <property type="match status" value="1"/>
</dbReference>